<reference evidence="1 2" key="1">
    <citation type="submission" date="2017-08" db="EMBL/GenBank/DDBJ databases">
        <title>Infants hospitalized years apart are colonized by the same room-sourced microbial strains.</title>
        <authorList>
            <person name="Brooks B."/>
            <person name="Olm M.R."/>
            <person name="Firek B.A."/>
            <person name="Baker R."/>
            <person name="Thomas B.C."/>
            <person name="Morowitz M.J."/>
            <person name="Banfield J.F."/>
        </authorList>
    </citation>
    <scope>NUCLEOTIDE SEQUENCE [LARGE SCALE GENOMIC DNA]</scope>
    <source>
        <strain evidence="1">S2_009_000_R2_77</strain>
    </source>
</reference>
<dbReference type="Pfam" id="PF06891">
    <property type="entry name" value="P2_Phage_GpR"/>
    <property type="match status" value="1"/>
</dbReference>
<protein>
    <submittedName>
        <fullName evidence="1">Phage tail protein</fullName>
    </submittedName>
</protein>
<dbReference type="Proteomes" id="UP000249198">
    <property type="component" value="Unassembled WGS sequence"/>
</dbReference>
<dbReference type="AlphaFoldDB" id="A0A2W5FAQ8"/>
<gene>
    <name evidence="1" type="ORF">DI599_00535</name>
</gene>
<organism evidence="1 2">
    <name type="scientific">Pseudomonas kuykendallii</name>
    <dbReference type="NCBI Taxonomy" id="1007099"/>
    <lineage>
        <taxon>Bacteria</taxon>
        <taxon>Pseudomonadati</taxon>
        <taxon>Pseudomonadota</taxon>
        <taxon>Gammaproteobacteria</taxon>
        <taxon>Pseudomonadales</taxon>
        <taxon>Pseudomonadaceae</taxon>
        <taxon>Pseudomonas</taxon>
    </lineage>
</organism>
<dbReference type="EMBL" id="QFOH01000001">
    <property type="protein sequence ID" value="PZP26679.1"/>
    <property type="molecule type" value="Genomic_DNA"/>
</dbReference>
<evidence type="ECO:0000313" key="1">
    <source>
        <dbReference type="EMBL" id="PZP26679.1"/>
    </source>
</evidence>
<name>A0A2W5FAQ8_9PSED</name>
<dbReference type="InterPro" id="IPR009678">
    <property type="entry name" value="Phage_tail_completion_R"/>
</dbReference>
<evidence type="ECO:0000313" key="2">
    <source>
        <dbReference type="Proteomes" id="UP000249198"/>
    </source>
</evidence>
<dbReference type="RefSeq" id="WP_338111195.1">
    <property type="nucleotide sequence ID" value="NZ_QFOH01000001.1"/>
</dbReference>
<sequence length="136" mass="15137">MNKPNSLREHLLAAVAELKHSPDRLLIFIDTGSVRCTAVPGLSFEYSYTLQVILTDFAGHPDSVFIPVLEWLRRQQPELLTNLERGKDAITFEADILDGGKVDMALSLPLTERVIVKRLDSGALDVTHPEEPDFGL</sequence>
<comment type="caution">
    <text evidence="1">The sequence shown here is derived from an EMBL/GenBank/DDBJ whole genome shotgun (WGS) entry which is preliminary data.</text>
</comment>
<accession>A0A2W5FAQ8</accession>
<proteinExistence type="predicted"/>